<organism evidence="2 3">
    <name type="scientific">Zoogloea oleivorans</name>
    <dbReference type="NCBI Taxonomy" id="1552750"/>
    <lineage>
        <taxon>Bacteria</taxon>
        <taxon>Pseudomonadati</taxon>
        <taxon>Pseudomonadota</taxon>
        <taxon>Betaproteobacteria</taxon>
        <taxon>Rhodocyclales</taxon>
        <taxon>Zoogloeaceae</taxon>
        <taxon>Zoogloea</taxon>
    </lineage>
</organism>
<dbReference type="EMBL" id="SDKK01000046">
    <property type="protein sequence ID" value="TYC50943.1"/>
    <property type="molecule type" value="Genomic_DNA"/>
</dbReference>
<comment type="caution">
    <text evidence="2">The sequence shown here is derived from an EMBL/GenBank/DDBJ whole genome shotgun (WGS) entry which is preliminary data.</text>
</comment>
<protein>
    <recommendedName>
        <fullName evidence="4">Iron reductase</fullName>
    </recommendedName>
</protein>
<dbReference type="Proteomes" id="UP000389128">
    <property type="component" value="Unassembled WGS sequence"/>
</dbReference>
<evidence type="ECO:0000256" key="1">
    <source>
        <dbReference type="SAM" id="Phobius"/>
    </source>
</evidence>
<reference evidence="2 3" key="1">
    <citation type="submission" date="2019-01" db="EMBL/GenBank/DDBJ databases">
        <title>Zoogloea oleivorans genome sequencing and assembly.</title>
        <authorList>
            <person name="Tancsics A."/>
            <person name="Farkas M."/>
            <person name="Kriszt B."/>
            <person name="Maroti G."/>
            <person name="Horvath B."/>
        </authorList>
    </citation>
    <scope>NUCLEOTIDE SEQUENCE [LARGE SCALE GENOMIC DNA]</scope>
    <source>
        <strain evidence="2 3">Buc</strain>
    </source>
</reference>
<proteinExistence type="predicted"/>
<name>A0A6C2CC31_9RHOO</name>
<keyword evidence="1" id="KW-0472">Membrane</keyword>
<feature type="transmembrane region" description="Helical" evidence="1">
    <location>
        <begin position="173"/>
        <end position="194"/>
    </location>
</feature>
<feature type="transmembrane region" description="Helical" evidence="1">
    <location>
        <begin position="45"/>
        <end position="62"/>
    </location>
</feature>
<evidence type="ECO:0000313" key="2">
    <source>
        <dbReference type="EMBL" id="TYC50943.1"/>
    </source>
</evidence>
<feature type="transmembrane region" description="Helical" evidence="1">
    <location>
        <begin position="105"/>
        <end position="125"/>
    </location>
</feature>
<dbReference type="OrthoDB" id="5763267at2"/>
<evidence type="ECO:0000313" key="3">
    <source>
        <dbReference type="Proteomes" id="UP000389128"/>
    </source>
</evidence>
<accession>A0A6C2CC31</accession>
<sequence>MPIFPSTLWREHILPFAFLVLLLGVLTLAGDYLLHRLNLVWVGRYLGIPGTILIIGSLMYSLRKRKYIKTGNPKNYLNIHELAAWLGSLLVLIHAGIHFNAILPWLATVAMGINVISGLVGKMLLQSSREHVQSQRDSYQLRGLSRPEVEQAIFWDSVTFDAMTQWRKVHIPIFIVFAVLSLGHIISVFLFWGWQ</sequence>
<feature type="transmembrane region" description="Helical" evidence="1">
    <location>
        <begin position="82"/>
        <end position="99"/>
    </location>
</feature>
<evidence type="ECO:0008006" key="4">
    <source>
        <dbReference type="Google" id="ProtNLM"/>
    </source>
</evidence>
<dbReference type="AlphaFoldDB" id="A0A6C2CC31"/>
<keyword evidence="3" id="KW-1185">Reference proteome</keyword>
<dbReference type="RefSeq" id="WP_148581687.1">
    <property type="nucleotide sequence ID" value="NZ_SDKK01000046.1"/>
</dbReference>
<keyword evidence="1" id="KW-1133">Transmembrane helix</keyword>
<keyword evidence="1" id="KW-0812">Transmembrane</keyword>
<gene>
    <name evidence="2" type="ORF">ETQ85_24800</name>
</gene>